<proteinExistence type="predicted"/>
<protein>
    <submittedName>
        <fullName evidence="2">Uncharacterized protein</fullName>
    </submittedName>
</protein>
<accession>A0A316HZU2</accession>
<comment type="caution">
    <text evidence="2">The sequence shown here is derived from an EMBL/GenBank/DDBJ whole genome shotgun (WGS) entry which is preliminary data.</text>
</comment>
<organism evidence="2 3">
    <name type="scientific">Lentzea atacamensis</name>
    <dbReference type="NCBI Taxonomy" id="531938"/>
    <lineage>
        <taxon>Bacteria</taxon>
        <taxon>Bacillati</taxon>
        <taxon>Actinomycetota</taxon>
        <taxon>Actinomycetes</taxon>
        <taxon>Pseudonocardiales</taxon>
        <taxon>Pseudonocardiaceae</taxon>
        <taxon>Lentzea</taxon>
    </lineage>
</organism>
<dbReference type="AlphaFoldDB" id="A0A316HZU2"/>
<evidence type="ECO:0000313" key="2">
    <source>
        <dbReference type="EMBL" id="PWK86851.1"/>
    </source>
</evidence>
<dbReference type="RefSeq" id="WP_109636519.1">
    <property type="nucleotide sequence ID" value="NZ_QGHB01000004.1"/>
</dbReference>
<name>A0A316HZU2_9PSEU</name>
<gene>
    <name evidence="2" type="ORF">C8D88_10412</name>
</gene>
<evidence type="ECO:0000313" key="3">
    <source>
        <dbReference type="Proteomes" id="UP000246005"/>
    </source>
</evidence>
<reference evidence="2 3" key="1">
    <citation type="submission" date="2018-05" db="EMBL/GenBank/DDBJ databases">
        <title>Genomic Encyclopedia of Type Strains, Phase IV (KMG-IV): sequencing the most valuable type-strain genomes for metagenomic binning, comparative biology and taxonomic classification.</title>
        <authorList>
            <person name="Goeker M."/>
        </authorList>
    </citation>
    <scope>NUCLEOTIDE SEQUENCE [LARGE SCALE GENOMIC DNA]</scope>
    <source>
        <strain evidence="2 3">DSM 45480</strain>
    </source>
</reference>
<sequence length="70" mass="7811">MTDLDKPWNDVTDQLRPAWPELDEIELDGVPDRDDTGALGEVIEADPADVADQRRVVPLPEDELDLGAWT</sequence>
<dbReference type="Proteomes" id="UP000246005">
    <property type="component" value="Unassembled WGS sequence"/>
</dbReference>
<evidence type="ECO:0000256" key="1">
    <source>
        <dbReference type="SAM" id="MobiDB-lite"/>
    </source>
</evidence>
<feature type="region of interest" description="Disordered" evidence="1">
    <location>
        <begin position="27"/>
        <end position="47"/>
    </location>
</feature>
<dbReference type="EMBL" id="QGHB01000004">
    <property type="protein sequence ID" value="PWK86851.1"/>
    <property type="molecule type" value="Genomic_DNA"/>
</dbReference>